<gene>
    <name evidence="2" type="ORF">JTE90_003478</name>
</gene>
<reference evidence="2 3" key="1">
    <citation type="journal article" date="2022" name="Nat. Ecol. Evol.">
        <title>A masculinizing supergene underlies an exaggerated male reproductive morph in a spider.</title>
        <authorList>
            <person name="Hendrickx F."/>
            <person name="De Corte Z."/>
            <person name="Sonet G."/>
            <person name="Van Belleghem S.M."/>
            <person name="Kostlbacher S."/>
            <person name="Vangestel C."/>
        </authorList>
    </citation>
    <scope>NUCLEOTIDE SEQUENCE [LARGE SCALE GENOMIC DNA]</scope>
    <source>
        <strain evidence="2">W744_W776</strain>
    </source>
</reference>
<comment type="caution">
    <text evidence="2">The sequence shown here is derived from an EMBL/GenBank/DDBJ whole genome shotgun (WGS) entry which is preliminary data.</text>
</comment>
<evidence type="ECO:0008006" key="4">
    <source>
        <dbReference type="Google" id="ProtNLM"/>
    </source>
</evidence>
<dbReference type="PANTHER" id="PTHR38487">
    <property type="entry name" value="TESTIS EXPRESSED 11"/>
    <property type="match status" value="1"/>
</dbReference>
<protein>
    <recommendedName>
        <fullName evidence="4">Protein ZIP4 homolog</fullName>
    </recommendedName>
</protein>
<dbReference type="EMBL" id="JAFNEN010000446">
    <property type="protein sequence ID" value="KAG8182804.1"/>
    <property type="molecule type" value="Genomic_DNA"/>
</dbReference>
<dbReference type="InterPro" id="IPR013940">
    <property type="entry name" value="Spo22/ZIP4/TEX11"/>
</dbReference>
<dbReference type="Proteomes" id="UP000827092">
    <property type="component" value="Unassembled WGS sequence"/>
</dbReference>
<dbReference type="GO" id="GO:0051321">
    <property type="term" value="P:meiotic cell cycle"/>
    <property type="evidence" value="ECO:0007669"/>
    <property type="project" value="UniProtKB-KW"/>
</dbReference>
<evidence type="ECO:0000313" key="3">
    <source>
        <dbReference type="Proteomes" id="UP000827092"/>
    </source>
</evidence>
<keyword evidence="1" id="KW-0469">Meiosis</keyword>
<sequence>MKNILKEIKISFAVFLIESLSSSGKLNETFDEIQDIRQIISEFPNQKDYLFRLCYNTGVKLIKKEQYDNAIVILETILSIMDDSMNIDTRKILAYVYNQHNPERNWKKCLDALRPIPQQNLQPNYLIYMIQAAILSGNAKIVKETLSINNFNNAHMEVIVKINQDLQSHQYGNLSLEFLRKAREVRSPAYEKLFVMNLELKLLFENNAFEKAQDLIQCSIELIKTRQNEEFLDTIQGICSVISKHALVTFNSKCFADSLEWYTKCSRILEASVKSCDASALRYIRQRICLCHVKLSALDSAKRVLAVLDPKSDSKDPFDLYLTLQVAIAVEDEEMAYMALSNLGEENVSSILLKTCKAIFNTRNKRFLSLVLKTVLQKSNDRQDANVCAKVAQCLVRNHLEEADDEESLEKIIAYCEIGLESYENCRDPDLGDWFRRVAWNLAQSPGASPLLRFRLCSLCSEGGALLGAAAGVAAVKERPTRGDRETLARQVLSFIEQRRRLQPPHNRPLLALYEFEARLLAGDCSAPLALSDLAQSPDADARTLENAAALAYEHDPVRNQGLARAALKAAVQRALKQGSGEEVQRLQRSLLHVLFHTLETGSGGPEVEAEALEVCEKISADDIDHFTHMEALWLLGKCWNLGILGLASGSDPGRACHWCRIALGFSRARPELDRIHGRDLASLYEAHFGKDESAAPLTAD</sequence>
<dbReference type="Pfam" id="PF08631">
    <property type="entry name" value="SPO22"/>
    <property type="match status" value="1"/>
</dbReference>
<evidence type="ECO:0000313" key="2">
    <source>
        <dbReference type="EMBL" id="KAG8182804.1"/>
    </source>
</evidence>
<dbReference type="PANTHER" id="PTHR38487:SF1">
    <property type="entry name" value="PROTEIN ZIP4 HOMOLOG"/>
    <property type="match status" value="1"/>
</dbReference>
<name>A0AAV6UFN4_9ARAC</name>
<dbReference type="AlphaFoldDB" id="A0AAV6UFN4"/>
<keyword evidence="3" id="KW-1185">Reference proteome</keyword>
<proteinExistence type="predicted"/>
<evidence type="ECO:0000256" key="1">
    <source>
        <dbReference type="ARBA" id="ARBA00023254"/>
    </source>
</evidence>
<organism evidence="2 3">
    <name type="scientific">Oedothorax gibbosus</name>
    <dbReference type="NCBI Taxonomy" id="931172"/>
    <lineage>
        <taxon>Eukaryota</taxon>
        <taxon>Metazoa</taxon>
        <taxon>Ecdysozoa</taxon>
        <taxon>Arthropoda</taxon>
        <taxon>Chelicerata</taxon>
        <taxon>Arachnida</taxon>
        <taxon>Araneae</taxon>
        <taxon>Araneomorphae</taxon>
        <taxon>Entelegynae</taxon>
        <taxon>Araneoidea</taxon>
        <taxon>Linyphiidae</taxon>
        <taxon>Erigoninae</taxon>
        <taxon>Oedothorax</taxon>
    </lineage>
</organism>
<accession>A0AAV6UFN4</accession>